<dbReference type="Proteomes" id="UP001190700">
    <property type="component" value="Unassembled WGS sequence"/>
</dbReference>
<gene>
    <name evidence="1" type="ORF">CYMTET_25203</name>
</gene>
<accession>A0AAE0FV02</accession>
<organism evidence="1 2">
    <name type="scientific">Cymbomonas tetramitiformis</name>
    <dbReference type="NCBI Taxonomy" id="36881"/>
    <lineage>
        <taxon>Eukaryota</taxon>
        <taxon>Viridiplantae</taxon>
        <taxon>Chlorophyta</taxon>
        <taxon>Pyramimonadophyceae</taxon>
        <taxon>Pyramimonadales</taxon>
        <taxon>Pyramimonadaceae</taxon>
        <taxon>Cymbomonas</taxon>
    </lineage>
</organism>
<evidence type="ECO:0000313" key="2">
    <source>
        <dbReference type="Proteomes" id="UP001190700"/>
    </source>
</evidence>
<reference evidence="1 2" key="1">
    <citation type="journal article" date="2015" name="Genome Biol. Evol.">
        <title>Comparative Genomics of a Bacterivorous Green Alga Reveals Evolutionary Causalities and Consequences of Phago-Mixotrophic Mode of Nutrition.</title>
        <authorList>
            <person name="Burns J.A."/>
            <person name="Paasch A."/>
            <person name="Narechania A."/>
            <person name="Kim E."/>
        </authorList>
    </citation>
    <scope>NUCLEOTIDE SEQUENCE [LARGE SCALE GENOMIC DNA]</scope>
    <source>
        <strain evidence="1 2">PLY_AMNH</strain>
    </source>
</reference>
<evidence type="ECO:0008006" key="3">
    <source>
        <dbReference type="Google" id="ProtNLM"/>
    </source>
</evidence>
<dbReference type="EMBL" id="LGRX02013399">
    <property type="protein sequence ID" value="KAK3266153.1"/>
    <property type="molecule type" value="Genomic_DNA"/>
</dbReference>
<name>A0AAE0FV02_9CHLO</name>
<keyword evidence="2" id="KW-1185">Reference proteome</keyword>
<evidence type="ECO:0000313" key="1">
    <source>
        <dbReference type="EMBL" id="KAK3266153.1"/>
    </source>
</evidence>
<proteinExistence type="predicted"/>
<dbReference type="AlphaFoldDB" id="A0AAE0FV02"/>
<sequence>MCRKQICCAYNDSGAAAFNFIQPLLRRGVDIIHLVHFVQASKDVPFGQKLLESFLPDDIFLDVKREVVVRISQEGGVVGMKSDIEEHARRINATLIVLGTNALGSVNPKTGSLTYNFMSRGLACSTLFINEEHGLEEDDEIRVSTAVTYTSTAMMDFVCQLFRPSRDTVTVIRCSKEGGSSDDSVMLGRYQEMGINKGMRCTGRLIFGKPSIALPEFVTQMKSEILVVPAPAGTGMSPGMKRIFMNNKCPLLMFKDECKKKVEDEDSS</sequence>
<dbReference type="Gene3D" id="3.40.50.12370">
    <property type="match status" value="1"/>
</dbReference>
<protein>
    <recommendedName>
        <fullName evidence="3">Universal stress protein</fullName>
    </recommendedName>
</protein>
<comment type="caution">
    <text evidence="1">The sequence shown here is derived from an EMBL/GenBank/DDBJ whole genome shotgun (WGS) entry which is preliminary data.</text>
</comment>